<reference evidence="2" key="1">
    <citation type="submission" date="2022-11" db="EMBL/GenBank/DDBJ databases">
        <title>Centuries of genome instability and evolution in soft-shell clam transmissible cancer (bioRxiv).</title>
        <authorList>
            <person name="Hart S.F.M."/>
            <person name="Yonemitsu M.A."/>
            <person name="Giersch R.M."/>
            <person name="Beal B.F."/>
            <person name="Arriagada G."/>
            <person name="Davis B.W."/>
            <person name="Ostrander E.A."/>
            <person name="Goff S.P."/>
            <person name="Metzger M.J."/>
        </authorList>
    </citation>
    <scope>NUCLEOTIDE SEQUENCE</scope>
    <source>
        <strain evidence="2">MELC-2E11</strain>
        <tissue evidence="2">Siphon/mantle</tissue>
    </source>
</reference>
<dbReference type="Proteomes" id="UP001164746">
    <property type="component" value="Chromosome 6"/>
</dbReference>
<name>A0ABY7EHN4_MYAAR</name>
<evidence type="ECO:0000313" key="2">
    <source>
        <dbReference type="EMBL" id="WAR08397.1"/>
    </source>
</evidence>
<organism evidence="2 3">
    <name type="scientific">Mya arenaria</name>
    <name type="common">Soft-shell clam</name>
    <dbReference type="NCBI Taxonomy" id="6604"/>
    <lineage>
        <taxon>Eukaryota</taxon>
        <taxon>Metazoa</taxon>
        <taxon>Spiralia</taxon>
        <taxon>Lophotrochozoa</taxon>
        <taxon>Mollusca</taxon>
        <taxon>Bivalvia</taxon>
        <taxon>Autobranchia</taxon>
        <taxon>Heteroconchia</taxon>
        <taxon>Euheterodonta</taxon>
        <taxon>Imparidentia</taxon>
        <taxon>Neoheterodontei</taxon>
        <taxon>Myida</taxon>
        <taxon>Myoidea</taxon>
        <taxon>Myidae</taxon>
        <taxon>Mya</taxon>
    </lineage>
</organism>
<dbReference type="PANTHER" id="PTHR35558">
    <property type="entry name" value="SGNH_HYDRO DOMAIN-CONTAINING PROTEIN"/>
    <property type="match status" value="1"/>
</dbReference>
<protein>
    <submittedName>
        <fullName evidence="2">Uncharacterized protein</fullName>
    </submittedName>
</protein>
<evidence type="ECO:0000256" key="1">
    <source>
        <dbReference type="SAM" id="MobiDB-lite"/>
    </source>
</evidence>
<feature type="region of interest" description="Disordered" evidence="1">
    <location>
        <begin position="1"/>
        <end position="27"/>
    </location>
</feature>
<accession>A0ABY7EHN4</accession>
<gene>
    <name evidence="2" type="ORF">MAR_018355</name>
</gene>
<evidence type="ECO:0000313" key="3">
    <source>
        <dbReference type="Proteomes" id="UP001164746"/>
    </source>
</evidence>
<keyword evidence="3" id="KW-1185">Reference proteome</keyword>
<dbReference type="EMBL" id="CP111017">
    <property type="protein sequence ID" value="WAR08397.1"/>
    <property type="molecule type" value="Genomic_DNA"/>
</dbReference>
<sequence>GAHATANNPDITPLDATNSIPAPPTLATSSGAQGISLTAGVDLKLKAKIWGEQFISFRALISSKESGQPSIRQSSEGIISFHKADQEEIKSMEAWQKAFAIFVAVYTEKNTGCIASLMKYSSIIQDLARQVGPYVALQYDVRFRKAREDNPLKDCVIVFNPHHLKVPFVAGWAANNVTSSTTPRAVDYDVGTRTPVKFVGDHIPNACAFQMALQFHLREL</sequence>
<dbReference type="PANTHER" id="PTHR35558:SF1">
    <property type="entry name" value="ENDONUCLEASE_EXONUCLEASE_PHOSPHATASE DOMAIN-CONTAINING PROTEIN"/>
    <property type="match status" value="1"/>
</dbReference>
<proteinExistence type="predicted"/>
<feature type="non-terminal residue" evidence="2">
    <location>
        <position position="220"/>
    </location>
</feature>